<evidence type="ECO:0000313" key="1">
    <source>
        <dbReference type="EMBL" id="KAB7848384.1"/>
    </source>
</evidence>
<sequence length="194" mass="21138">MAGTMDALPPLLFLDVDGPLIPFGATSRQLPGGYPTYRSPWLPSESPDAGGNPLIARVDPALGPRLAALPCRLVWATTWMSDANDCLSPWLGLPPLPVVFWPDPEDEPDPADEPDAPVGPWRRGGIHWKTRALVEWADGRPFAWVDDEIGPADDHWVRAHHPADALLHRVDPVRGLTDGDFITLDAWLRSVGGA</sequence>
<comment type="caution">
    <text evidence="1">The sequence shown here is derived from an EMBL/GenBank/DDBJ whole genome shotgun (WGS) entry which is preliminary data.</text>
</comment>
<evidence type="ECO:0008006" key="3">
    <source>
        <dbReference type="Google" id="ProtNLM"/>
    </source>
</evidence>
<reference evidence="1 2" key="1">
    <citation type="journal article" date="2019" name="Microb. Cell Fact.">
        <title>Exploring novel herbicidin analogues by transcriptional regulator overexpression and MS/MS molecular networking.</title>
        <authorList>
            <person name="Shi Y."/>
            <person name="Gu R."/>
            <person name="Li Y."/>
            <person name="Wang X."/>
            <person name="Ren W."/>
            <person name="Li X."/>
            <person name="Wang L."/>
            <person name="Xie Y."/>
            <person name="Hong B."/>
        </authorList>
    </citation>
    <scope>NUCLEOTIDE SEQUENCE [LARGE SCALE GENOMIC DNA]</scope>
    <source>
        <strain evidence="1 2">US-43</strain>
    </source>
</reference>
<dbReference type="Proteomes" id="UP000327000">
    <property type="component" value="Unassembled WGS sequence"/>
</dbReference>
<dbReference type="AlphaFoldDB" id="A0A5N5WB02"/>
<dbReference type="OrthoDB" id="5124141at2"/>
<gene>
    <name evidence="1" type="ORF">FRZ00_08715</name>
</gene>
<dbReference type="EMBL" id="VOKX01000014">
    <property type="protein sequence ID" value="KAB7848384.1"/>
    <property type="molecule type" value="Genomic_DNA"/>
</dbReference>
<evidence type="ECO:0000313" key="2">
    <source>
        <dbReference type="Proteomes" id="UP000327000"/>
    </source>
</evidence>
<name>A0A5N5WB02_STRMB</name>
<organism evidence="1 2">
    <name type="scientific">Streptomyces mobaraensis</name>
    <name type="common">Streptoverticillium mobaraense</name>
    <dbReference type="NCBI Taxonomy" id="35621"/>
    <lineage>
        <taxon>Bacteria</taxon>
        <taxon>Bacillati</taxon>
        <taxon>Actinomycetota</taxon>
        <taxon>Actinomycetes</taxon>
        <taxon>Kitasatosporales</taxon>
        <taxon>Streptomycetaceae</taxon>
        <taxon>Streptomyces</taxon>
    </lineage>
</organism>
<keyword evidence="2" id="KW-1185">Reference proteome</keyword>
<accession>A0A5N5WB02</accession>
<protein>
    <recommendedName>
        <fullName evidence="3">Secreted protein</fullName>
    </recommendedName>
</protein>
<proteinExistence type="predicted"/>